<evidence type="ECO:0000313" key="1">
    <source>
        <dbReference type="EMBL" id="UUI04847.1"/>
    </source>
</evidence>
<gene>
    <name evidence="1" type="ORF">NP439_09515</name>
</gene>
<name>A0ABY5JWS2_9BACI</name>
<protein>
    <recommendedName>
        <fullName evidence="3">Aminoglycoside phosphotransferase domain-containing protein</fullName>
    </recommendedName>
</protein>
<keyword evidence="2" id="KW-1185">Reference proteome</keyword>
<evidence type="ECO:0000313" key="2">
    <source>
        <dbReference type="Proteomes" id="UP001059773"/>
    </source>
</evidence>
<accession>A0ABY5JWS2</accession>
<evidence type="ECO:0008006" key="3">
    <source>
        <dbReference type="Google" id="ProtNLM"/>
    </source>
</evidence>
<dbReference type="RefSeq" id="WP_256709750.1">
    <property type="nucleotide sequence ID" value="NZ_CP101914.1"/>
</dbReference>
<dbReference type="Proteomes" id="UP001059773">
    <property type="component" value="Chromosome"/>
</dbReference>
<dbReference type="EMBL" id="CP101914">
    <property type="protein sequence ID" value="UUI04847.1"/>
    <property type="molecule type" value="Genomic_DNA"/>
</dbReference>
<dbReference type="SUPFAM" id="SSF56112">
    <property type="entry name" value="Protein kinase-like (PK-like)"/>
    <property type="match status" value="1"/>
</dbReference>
<organism evidence="1 2">
    <name type="scientific">Oceanobacillus jeddahense</name>
    <dbReference type="NCBI Taxonomy" id="1462527"/>
    <lineage>
        <taxon>Bacteria</taxon>
        <taxon>Bacillati</taxon>
        <taxon>Bacillota</taxon>
        <taxon>Bacilli</taxon>
        <taxon>Bacillales</taxon>
        <taxon>Bacillaceae</taxon>
        <taxon>Oceanobacillus</taxon>
    </lineage>
</organism>
<proteinExistence type="predicted"/>
<sequence length="356" mass="41486">MIDENILSAIKKLKVENIKKEHISKIGEGAWHTVYRIERKGKEDLALRVKKKYAYGTLQEYNEGELISEYESTKMYYHYANTCSHNLCPSYFDYYLDPSLVFTIESFMGKGALQNLDQTKAFLIGEKAGCFFQEMHSKTSHLKGFGDLTWSGENLEGSIQQEPEHIWQDDNDFYINILNTLLSADLQFDIEIVAAKIVSIIEARRKNPQKISIVNQDITPENIITNIEHLAIIDPLPRLDFDVKYAGYFVFCYKFLLPAYSDAPRYRNNSYCQYANTLSEMADGFISGYTRNDVNLIERIMNEYILWVLLEAYEHFEVLNEENVSYKTLQQMGSKEVIKNRLFLCLKQLEYLCLDR</sequence>
<reference evidence="1" key="1">
    <citation type="submission" date="2022-07" db="EMBL/GenBank/DDBJ databases">
        <title>FELIX.</title>
        <authorList>
            <person name="Wan K.H."/>
            <person name="Park S."/>
            <person name="Lawrence Q."/>
            <person name="Eichenberger J.P."/>
            <person name="Booth B.W."/>
            <person name="Piaggio A.J."/>
            <person name="Chandler J.C."/>
            <person name="Franklin A.B."/>
            <person name="Celniker S.E."/>
        </authorList>
    </citation>
    <scope>NUCLEOTIDE SEQUENCE</scope>
    <source>
        <strain evidence="1">QA-1986 374</strain>
    </source>
</reference>
<dbReference type="InterPro" id="IPR011009">
    <property type="entry name" value="Kinase-like_dom_sf"/>
</dbReference>